<dbReference type="SMART" id="SM00470">
    <property type="entry name" value="ParB"/>
    <property type="match status" value="1"/>
</dbReference>
<name>A0A6J5M8P1_9CAUD</name>
<gene>
    <name evidence="3" type="ORF">UFOVP423_30</name>
</gene>
<protein>
    <submittedName>
        <fullName evidence="3">ParB/Sulfiredoxin</fullName>
    </submittedName>
</protein>
<evidence type="ECO:0000259" key="2">
    <source>
        <dbReference type="SMART" id="SM00470"/>
    </source>
</evidence>
<evidence type="ECO:0000256" key="1">
    <source>
        <dbReference type="SAM" id="MobiDB-lite"/>
    </source>
</evidence>
<feature type="domain" description="ParB-like N-terminal" evidence="2">
    <location>
        <begin position="13"/>
        <end position="96"/>
    </location>
</feature>
<organism evidence="3">
    <name type="scientific">uncultured Caudovirales phage</name>
    <dbReference type="NCBI Taxonomy" id="2100421"/>
    <lineage>
        <taxon>Viruses</taxon>
        <taxon>Duplodnaviria</taxon>
        <taxon>Heunggongvirae</taxon>
        <taxon>Uroviricota</taxon>
        <taxon>Caudoviricetes</taxon>
        <taxon>Peduoviridae</taxon>
        <taxon>Maltschvirus</taxon>
        <taxon>Maltschvirus maltsch</taxon>
    </lineage>
</organism>
<feature type="compositionally biased region" description="Basic and acidic residues" evidence="1">
    <location>
        <begin position="149"/>
        <end position="169"/>
    </location>
</feature>
<feature type="region of interest" description="Disordered" evidence="1">
    <location>
        <begin position="138"/>
        <end position="169"/>
    </location>
</feature>
<dbReference type="InterPro" id="IPR003115">
    <property type="entry name" value="ParB_N"/>
</dbReference>
<dbReference type="SUPFAM" id="SSF110849">
    <property type="entry name" value="ParB/Sulfiredoxin"/>
    <property type="match status" value="1"/>
</dbReference>
<sequence>MEAERVERKIQLTEVPLASLKNHPKNARKGNVADIKKSLLSHGCYLPLVIQKGTNYVLKGNHTLIALRELGVAEVSVNILDVDDIEALALLLDDNRSSDSSTYNLEELTDSLAYLSNLGELSRTLYDEADLEELINQTLQGSEPEAQPEAEKPDTKYTRKIEAPLYEPSEKKPEVSELYSRAKADELEQRIKKLDLPFEVRKFLLEATTRHIVFNYSKIADFYAHSEPEVQRLMEDSALVIIDFNQALELGYVKLTQEIASLYQEDYPDAS</sequence>
<dbReference type="EMBL" id="LR796403">
    <property type="protein sequence ID" value="CAB4142007.1"/>
    <property type="molecule type" value="Genomic_DNA"/>
</dbReference>
<dbReference type="InterPro" id="IPR036086">
    <property type="entry name" value="ParB/Sulfiredoxin_sf"/>
</dbReference>
<reference evidence="3" key="1">
    <citation type="submission" date="2020-04" db="EMBL/GenBank/DDBJ databases">
        <authorList>
            <person name="Chiriac C."/>
            <person name="Salcher M."/>
            <person name="Ghai R."/>
            <person name="Kavagutti S V."/>
        </authorList>
    </citation>
    <scope>NUCLEOTIDE SEQUENCE</scope>
</reference>
<evidence type="ECO:0000313" key="3">
    <source>
        <dbReference type="EMBL" id="CAB4142007.1"/>
    </source>
</evidence>
<proteinExistence type="predicted"/>
<accession>A0A6J5M8P1</accession>
<dbReference type="Gene3D" id="3.90.1530.10">
    <property type="entry name" value="Conserved hypothetical protein from pyrococcus furiosus pfu- 392566-001, ParB domain"/>
    <property type="match status" value="1"/>
</dbReference>